<accession>A0A2T4I409</accession>
<gene>
    <name evidence="3" type="ORF">CV103_07860</name>
</gene>
<evidence type="ECO:0000256" key="2">
    <source>
        <dbReference type="SAM" id="SignalP"/>
    </source>
</evidence>
<evidence type="ECO:0000313" key="3">
    <source>
        <dbReference type="EMBL" id="PTD24151.1"/>
    </source>
</evidence>
<sequence>MKTFTIAAALGAALLAPATAFAADSPQERGSGHYEWRDAPQPGPRSTGPTHKRVWVPDHPQMANCDCDMMKMSADDCMKPMQPGSAAPSAS</sequence>
<comment type="caution">
    <text evidence="3">The sequence shown here is derived from an EMBL/GenBank/DDBJ whole genome shotgun (WGS) entry which is preliminary data.</text>
</comment>
<keyword evidence="4" id="KW-1185">Reference proteome</keyword>
<feature type="chain" id="PRO_5015691436" evidence="2">
    <location>
        <begin position="23"/>
        <end position="91"/>
    </location>
</feature>
<feature type="compositionally biased region" description="Basic and acidic residues" evidence="1">
    <location>
        <begin position="26"/>
        <end position="38"/>
    </location>
</feature>
<keyword evidence="2" id="KW-0732">Signal</keyword>
<reference evidence="3 4" key="1">
    <citation type="submission" date="2017-11" db="EMBL/GenBank/DDBJ databases">
        <title>Sphingomonas oleivorans sp. nov., isolated from oil-contaminated soil.</title>
        <authorList>
            <person name="Wang L."/>
            <person name="Chen L."/>
        </authorList>
    </citation>
    <scope>NUCLEOTIDE SEQUENCE [LARGE SCALE GENOMIC DNA]</scope>
    <source>
        <strain evidence="3 4">K101</strain>
    </source>
</reference>
<dbReference type="EMBL" id="PHHF01000035">
    <property type="protein sequence ID" value="PTD24151.1"/>
    <property type="molecule type" value="Genomic_DNA"/>
</dbReference>
<evidence type="ECO:0000313" key="4">
    <source>
        <dbReference type="Proteomes" id="UP000241206"/>
    </source>
</evidence>
<proteinExistence type="predicted"/>
<evidence type="ECO:0000256" key="1">
    <source>
        <dbReference type="SAM" id="MobiDB-lite"/>
    </source>
</evidence>
<dbReference type="AlphaFoldDB" id="A0A2T4I409"/>
<dbReference type="RefSeq" id="WP_107394560.1">
    <property type="nucleotide sequence ID" value="NZ_PHHF01000035.1"/>
</dbReference>
<feature type="signal peptide" evidence="2">
    <location>
        <begin position="1"/>
        <end position="22"/>
    </location>
</feature>
<name>A0A2T4I409_9SPHN</name>
<organism evidence="3 4">
    <name type="scientific">Edaphosphingomonas fennica</name>
    <dbReference type="NCBI Taxonomy" id="114404"/>
    <lineage>
        <taxon>Bacteria</taxon>
        <taxon>Pseudomonadati</taxon>
        <taxon>Pseudomonadota</taxon>
        <taxon>Alphaproteobacteria</taxon>
        <taxon>Sphingomonadales</taxon>
        <taxon>Rhizorhabdaceae</taxon>
        <taxon>Edaphosphingomonas</taxon>
    </lineage>
</organism>
<feature type="region of interest" description="Disordered" evidence="1">
    <location>
        <begin position="23"/>
        <end position="57"/>
    </location>
</feature>
<protein>
    <submittedName>
        <fullName evidence="3">Uncharacterized protein</fullName>
    </submittedName>
</protein>
<dbReference type="Proteomes" id="UP000241206">
    <property type="component" value="Unassembled WGS sequence"/>
</dbReference>